<organism evidence="2 3">
    <name type="scientific">Penicillium antarcticum</name>
    <dbReference type="NCBI Taxonomy" id="416450"/>
    <lineage>
        <taxon>Eukaryota</taxon>
        <taxon>Fungi</taxon>
        <taxon>Dikarya</taxon>
        <taxon>Ascomycota</taxon>
        <taxon>Pezizomycotina</taxon>
        <taxon>Eurotiomycetes</taxon>
        <taxon>Eurotiomycetidae</taxon>
        <taxon>Eurotiales</taxon>
        <taxon>Aspergillaceae</taxon>
        <taxon>Penicillium</taxon>
    </lineage>
</organism>
<comment type="caution">
    <text evidence="2">The sequence shown here is derived from an EMBL/GenBank/DDBJ whole genome shotgun (WGS) entry which is preliminary data.</text>
</comment>
<dbReference type="Proteomes" id="UP000191672">
    <property type="component" value="Unassembled WGS sequence"/>
</dbReference>
<feature type="region of interest" description="Disordered" evidence="1">
    <location>
        <begin position="62"/>
        <end position="82"/>
    </location>
</feature>
<proteinExistence type="predicted"/>
<sequence>MQEPGDLLIPQNRPEKKAVQCPPWSVLNLQDEMHTSANPSSARFAASFAMVGDRLPITSITQDTHQCSLEKGSAREGEPAVR</sequence>
<reference evidence="3" key="1">
    <citation type="journal article" date="2017" name="Nat. Microbiol.">
        <title>Global analysis of biosynthetic gene clusters reveals vast potential of secondary metabolite production in Penicillium species.</title>
        <authorList>
            <person name="Nielsen J.C."/>
            <person name="Grijseels S."/>
            <person name="Prigent S."/>
            <person name="Ji B."/>
            <person name="Dainat J."/>
            <person name="Nielsen K.F."/>
            <person name="Frisvad J.C."/>
            <person name="Workman M."/>
            <person name="Nielsen J."/>
        </authorList>
    </citation>
    <scope>NUCLEOTIDE SEQUENCE [LARGE SCALE GENOMIC DNA]</scope>
    <source>
        <strain evidence="3">IBT 31811</strain>
    </source>
</reference>
<dbReference type="AlphaFoldDB" id="A0A1V6PEN2"/>
<evidence type="ECO:0000313" key="2">
    <source>
        <dbReference type="EMBL" id="OQD75549.1"/>
    </source>
</evidence>
<evidence type="ECO:0000313" key="3">
    <source>
        <dbReference type="Proteomes" id="UP000191672"/>
    </source>
</evidence>
<accession>A0A1V6PEN2</accession>
<name>A0A1V6PEN2_9EURO</name>
<protein>
    <submittedName>
        <fullName evidence="2">Uncharacterized protein</fullName>
    </submittedName>
</protein>
<keyword evidence="3" id="KW-1185">Reference proteome</keyword>
<feature type="compositionally biased region" description="Basic and acidic residues" evidence="1">
    <location>
        <begin position="72"/>
        <end position="82"/>
    </location>
</feature>
<evidence type="ECO:0000256" key="1">
    <source>
        <dbReference type="SAM" id="MobiDB-lite"/>
    </source>
</evidence>
<dbReference type="EMBL" id="MDYN01000153">
    <property type="protein sequence ID" value="OQD75549.1"/>
    <property type="molecule type" value="Genomic_DNA"/>
</dbReference>
<gene>
    <name evidence="2" type="ORF">PENANT_c153G05582</name>
</gene>